<dbReference type="Gene3D" id="3.40.50.2000">
    <property type="entry name" value="Glycogen Phosphorylase B"/>
    <property type="match status" value="2"/>
</dbReference>
<evidence type="ECO:0000256" key="1">
    <source>
        <dbReference type="ARBA" id="ARBA00022679"/>
    </source>
</evidence>
<dbReference type="InterPro" id="IPR028098">
    <property type="entry name" value="Glyco_trans_4-like_N"/>
</dbReference>
<evidence type="ECO:0000259" key="3">
    <source>
        <dbReference type="Pfam" id="PF13439"/>
    </source>
</evidence>
<dbReference type="SUPFAM" id="SSF53756">
    <property type="entry name" value="UDP-Glycosyltransferase/glycogen phosphorylase"/>
    <property type="match status" value="1"/>
</dbReference>
<evidence type="ECO:0000313" key="5">
    <source>
        <dbReference type="Proteomes" id="UP000229401"/>
    </source>
</evidence>
<organism evidence="4 5">
    <name type="scientific">Candidatus Roizmanbacteria bacterium CG_4_10_14_0_8_um_filter_33_9</name>
    <dbReference type="NCBI Taxonomy" id="1974826"/>
    <lineage>
        <taxon>Bacteria</taxon>
        <taxon>Candidatus Roizmaniibacteriota</taxon>
    </lineage>
</organism>
<feature type="domain" description="Glycosyltransferase subfamily 4-like N-terminal" evidence="3">
    <location>
        <begin position="75"/>
        <end position="180"/>
    </location>
</feature>
<protein>
    <recommendedName>
        <fullName evidence="6">Glycosyl transferase family 1 domain-containing protein</fullName>
    </recommendedName>
</protein>
<dbReference type="GO" id="GO:0009103">
    <property type="term" value="P:lipopolysaccharide biosynthetic process"/>
    <property type="evidence" value="ECO:0007669"/>
    <property type="project" value="TreeGrafter"/>
</dbReference>
<sequence length="383" mass="44355">MIKIALIRGAFLNNFEGQNYNVKELKGCKLQVTGVGSIKTIHQNLLFKVIRLPSLSDYNVIGRCGRAIANRTIGDIQNLFGLEKYASQFDIFHTADPHYHYSFQLAKLRKENKIKKLVVTSWETIPHNNETVSKKKNNKYFVIKYTDHFICHTEKAKRCLIQEGVTENKISVIRLGVDLQKFQNPNSKSQTNSKFQNSNKIQILFVGRLVKEKGIWDVYEVYKRIQNLKIKSQNITLRFVGEGSEKNKLLERIKKDNLENKVSVISKTYDEIPEEYRKADIFIAPSKKTLTWEEQYGMVFIEAMATRLPIITYDTGAIKEIVGDAGIFCKENDISCLFRSLNLLIFHKNERLKIGTIGKERVRNMFDCKKTTKKLKEMYCSVM</sequence>
<name>A0A2M7QJB1_9BACT</name>
<dbReference type="Proteomes" id="UP000229401">
    <property type="component" value="Unassembled WGS sequence"/>
</dbReference>
<reference evidence="5" key="1">
    <citation type="submission" date="2017-09" db="EMBL/GenBank/DDBJ databases">
        <title>Depth-based differentiation of microbial function through sediment-hosted aquifers and enrichment of novel symbionts in the deep terrestrial subsurface.</title>
        <authorList>
            <person name="Probst A.J."/>
            <person name="Ladd B."/>
            <person name="Jarett J.K."/>
            <person name="Geller-Mcgrath D.E."/>
            <person name="Sieber C.M.K."/>
            <person name="Emerson J.B."/>
            <person name="Anantharaman K."/>
            <person name="Thomas B.C."/>
            <person name="Malmstrom R."/>
            <person name="Stieglmeier M."/>
            <person name="Klingl A."/>
            <person name="Woyke T."/>
            <person name="Ryan C.M."/>
            <person name="Banfield J.F."/>
        </authorList>
    </citation>
    <scope>NUCLEOTIDE SEQUENCE [LARGE SCALE GENOMIC DNA]</scope>
</reference>
<gene>
    <name evidence="4" type="ORF">COY87_03040</name>
</gene>
<dbReference type="Pfam" id="PF00534">
    <property type="entry name" value="Glycos_transf_1"/>
    <property type="match status" value="1"/>
</dbReference>
<proteinExistence type="predicted"/>
<accession>A0A2M7QJB1</accession>
<dbReference type="EMBL" id="PFLI01000103">
    <property type="protein sequence ID" value="PIY72046.1"/>
    <property type="molecule type" value="Genomic_DNA"/>
</dbReference>
<evidence type="ECO:0000313" key="4">
    <source>
        <dbReference type="EMBL" id="PIY72046.1"/>
    </source>
</evidence>
<evidence type="ECO:0008006" key="6">
    <source>
        <dbReference type="Google" id="ProtNLM"/>
    </source>
</evidence>
<comment type="caution">
    <text evidence="4">The sequence shown here is derived from an EMBL/GenBank/DDBJ whole genome shotgun (WGS) entry which is preliminary data.</text>
</comment>
<dbReference type="InterPro" id="IPR001296">
    <property type="entry name" value="Glyco_trans_1"/>
</dbReference>
<dbReference type="PANTHER" id="PTHR46401">
    <property type="entry name" value="GLYCOSYLTRANSFERASE WBBK-RELATED"/>
    <property type="match status" value="1"/>
</dbReference>
<evidence type="ECO:0000259" key="2">
    <source>
        <dbReference type="Pfam" id="PF00534"/>
    </source>
</evidence>
<keyword evidence="1" id="KW-0808">Transferase</keyword>
<dbReference type="AlphaFoldDB" id="A0A2M7QJB1"/>
<dbReference type="CDD" id="cd03801">
    <property type="entry name" value="GT4_PimA-like"/>
    <property type="match status" value="1"/>
</dbReference>
<dbReference type="PANTHER" id="PTHR46401:SF2">
    <property type="entry name" value="GLYCOSYLTRANSFERASE WBBK-RELATED"/>
    <property type="match status" value="1"/>
</dbReference>
<feature type="domain" description="Glycosyl transferase family 1" evidence="2">
    <location>
        <begin position="192"/>
        <end position="360"/>
    </location>
</feature>
<dbReference type="Pfam" id="PF13439">
    <property type="entry name" value="Glyco_transf_4"/>
    <property type="match status" value="1"/>
</dbReference>
<dbReference type="GO" id="GO:0016757">
    <property type="term" value="F:glycosyltransferase activity"/>
    <property type="evidence" value="ECO:0007669"/>
    <property type="project" value="InterPro"/>
</dbReference>